<dbReference type="Proteomes" id="UP000445000">
    <property type="component" value="Unassembled WGS sequence"/>
</dbReference>
<dbReference type="SUPFAM" id="SSF53756">
    <property type="entry name" value="UDP-Glycosyltransferase/glycogen phosphorylase"/>
    <property type="match status" value="1"/>
</dbReference>
<dbReference type="CDD" id="cd03809">
    <property type="entry name" value="GT4_MtfB-like"/>
    <property type="match status" value="1"/>
</dbReference>
<feature type="domain" description="Glycosyltransferase subfamily 4-like N-terminal" evidence="3">
    <location>
        <begin position="15"/>
        <end position="168"/>
    </location>
</feature>
<keyword evidence="5" id="KW-1185">Reference proteome</keyword>
<evidence type="ECO:0000313" key="5">
    <source>
        <dbReference type="Proteomes" id="UP000445000"/>
    </source>
</evidence>
<dbReference type="InterPro" id="IPR001296">
    <property type="entry name" value="Glyco_trans_1"/>
</dbReference>
<dbReference type="PANTHER" id="PTHR46401:SF2">
    <property type="entry name" value="GLYCOSYLTRANSFERASE WBBK-RELATED"/>
    <property type="match status" value="1"/>
</dbReference>
<name>A0A829YIW8_9GAMM</name>
<comment type="caution">
    <text evidence="4">The sequence shown here is derived from an EMBL/GenBank/DDBJ whole genome shotgun (WGS) entry which is preliminary data.</text>
</comment>
<proteinExistence type="predicted"/>
<dbReference type="PANTHER" id="PTHR46401">
    <property type="entry name" value="GLYCOSYLTRANSFERASE WBBK-RELATED"/>
    <property type="match status" value="1"/>
</dbReference>
<dbReference type="InterPro" id="IPR028098">
    <property type="entry name" value="Glyco_trans_4-like_N"/>
</dbReference>
<sequence>MRLGIMLRHFDQHEGGVKVYTREIVRSLIEQNRQHEIVLLFRNRQRLGTYRGVDGVQEVLLEGGPILLWDQIKVPRAVDKLGIDVLFNPKYSIPLRAKCKTSWVCHGLDWYAMPQASPLLDRMSHKYLVPRYVTKADALISVSAVTTDHLQKYLSVPRERIHTIYSGLSDGFRTRLSPEQLEQVRQRFSLPPRFLLYCGAIYPPKNFTRLIQAYAKVGPAQGMPLVIAGGGNRYLSAHELDEPKRQNIAEWVKWPGWIENKDLPAFYQLADGLLLPSLYESVGMPIMEAMSCGCPVLTSDRFGTKEIAGDAALLVDPESVDAIAAGIDQLLNDRELRTAKIAAGEARARQFTWTHTASELLRVLESL</sequence>
<accession>A0A829YIW8</accession>
<dbReference type="AlphaFoldDB" id="A0A829YIW8"/>
<evidence type="ECO:0000259" key="2">
    <source>
        <dbReference type="Pfam" id="PF00534"/>
    </source>
</evidence>
<gene>
    <name evidence="4" type="ORF">GCM10011487_51800</name>
</gene>
<dbReference type="RefSeq" id="WP_161814781.1">
    <property type="nucleotide sequence ID" value="NZ_BLJN01000005.1"/>
</dbReference>
<dbReference type="Pfam" id="PF00534">
    <property type="entry name" value="Glycos_transf_1"/>
    <property type="match status" value="1"/>
</dbReference>
<dbReference type="EMBL" id="BLJN01000005">
    <property type="protein sequence ID" value="GFE83180.1"/>
    <property type="molecule type" value="Genomic_DNA"/>
</dbReference>
<feature type="domain" description="Glycosyl transferase family 1" evidence="2">
    <location>
        <begin position="189"/>
        <end position="344"/>
    </location>
</feature>
<protein>
    <submittedName>
        <fullName evidence="4">Glycosyl transferase</fullName>
    </submittedName>
</protein>
<organism evidence="4 5">
    <name type="scientific">Steroidobacter agaridevorans</name>
    <dbReference type="NCBI Taxonomy" id="2695856"/>
    <lineage>
        <taxon>Bacteria</taxon>
        <taxon>Pseudomonadati</taxon>
        <taxon>Pseudomonadota</taxon>
        <taxon>Gammaproteobacteria</taxon>
        <taxon>Steroidobacterales</taxon>
        <taxon>Steroidobacteraceae</taxon>
        <taxon>Steroidobacter</taxon>
    </lineage>
</organism>
<dbReference type="Pfam" id="PF13439">
    <property type="entry name" value="Glyco_transf_4"/>
    <property type="match status" value="1"/>
</dbReference>
<dbReference type="GO" id="GO:0016757">
    <property type="term" value="F:glycosyltransferase activity"/>
    <property type="evidence" value="ECO:0007669"/>
    <property type="project" value="InterPro"/>
</dbReference>
<reference evidence="5" key="1">
    <citation type="submission" date="2020-01" db="EMBL/GenBank/DDBJ databases">
        <title>'Steroidobacter agaridevorans' sp. nov., agar-degrading bacteria isolated from rhizosphere soils.</title>
        <authorList>
            <person name="Ikenaga M."/>
            <person name="Kataoka M."/>
            <person name="Murouchi A."/>
            <person name="Katsuragi S."/>
            <person name="Sakai M."/>
        </authorList>
    </citation>
    <scope>NUCLEOTIDE SEQUENCE [LARGE SCALE GENOMIC DNA]</scope>
    <source>
        <strain evidence="5">YU21-B</strain>
    </source>
</reference>
<keyword evidence="1 4" id="KW-0808">Transferase</keyword>
<evidence type="ECO:0000313" key="4">
    <source>
        <dbReference type="EMBL" id="GFE83180.1"/>
    </source>
</evidence>
<evidence type="ECO:0000259" key="3">
    <source>
        <dbReference type="Pfam" id="PF13439"/>
    </source>
</evidence>
<dbReference type="GO" id="GO:0009103">
    <property type="term" value="P:lipopolysaccharide biosynthetic process"/>
    <property type="evidence" value="ECO:0007669"/>
    <property type="project" value="TreeGrafter"/>
</dbReference>
<dbReference type="Gene3D" id="3.40.50.2000">
    <property type="entry name" value="Glycogen Phosphorylase B"/>
    <property type="match status" value="2"/>
</dbReference>
<evidence type="ECO:0000256" key="1">
    <source>
        <dbReference type="ARBA" id="ARBA00022679"/>
    </source>
</evidence>